<comment type="subcellular location">
    <subcellularLocation>
        <location evidence="1 11">Cell outer membrane</location>
        <topology evidence="1 11">Multi-pass membrane protein</topology>
    </subcellularLocation>
</comment>
<evidence type="ECO:0000256" key="10">
    <source>
        <dbReference type="ARBA" id="ARBA00023237"/>
    </source>
</evidence>
<dbReference type="EMBL" id="CP071518">
    <property type="protein sequence ID" value="QSX77274.1"/>
    <property type="molecule type" value="Genomic_DNA"/>
</dbReference>
<keyword evidence="16" id="KW-0675">Receptor</keyword>
<keyword evidence="8 12" id="KW-0798">TonB box</keyword>
<dbReference type="SUPFAM" id="SSF56935">
    <property type="entry name" value="Porins"/>
    <property type="match status" value="1"/>
</dbReference>
<evidence type="ECO:0000256" key="7">
    <source>
        <dbReference type="ARBA" id="ARBA00023065"/>
    </source>
</evidence>
<dbReference type="InterPro" id="IPR012910">
    <property type="entry name" value="Plug_dom"/>
</dbReference>
<dbReference type="GO" id="GO:0009279">
    <property type="term" value="C:cell outer membrane"/>
    <property type="evidence" value="ECO:0007669"/>
    <property type="project" value="UniProtKB-SubCell"/>
</dbReference>
<evidence type="ECO:0000259" key="15">
    <source>
        <dbReference type="Pfam" id="PF07715"/>
    </source>
</evidence>
<dbReference type="PROSITE" id="PS52016">
    <property type="entry name" value="TONB_DEPENDENT_REC_3"/>
    <property type="match status" value="1"/>
</dbReference>
<evidence type="ECO:0000256" key="8">
    <source>
        <dbReference type="ARBA" id="ARBA00023077"/>
    </source>
</evidence>
<feature type="domain" description="TonB-dependent receptor plug" evidence="15">
    <location>
        <begin position="72"/>
        <end position="183"/>
    </location>
</feature>
<evidence type="ECO:0000256" key="9">
    <source>
        <dbReference type="ARBA" id="ARBA00023136"/>
    </source>
</evidence>
<dbReference type="Pfam" id="PF00593">
    <property type="entry name" value="TonB_dep_Rec_b-barrel"/>
    <property type="match status" value="1"/>
</dbReference>
<dbReference type="CDD" id="cd01347">
    <property type="entry name" value="ligand_gated_channel"/>
    <property type="match status" value="1"/>
</dbReference>
<reference evidence="16 17" key="1">
    <citation type="submission" date="2021-03" db="EMBL/GenBank/DDBJ databases">
        <title>Lysobacter sp. nov. isolated from soil of gangwondo yeongwol, south Korea.</title>
        <authorList>
            <person name="Kim K.R."/>
            <person name="Kim K.H."/>
            <person name="Jeon C.O."/>
        </authorList>
    </citation>
    <scope>NUCLEOTIDE SEQUENCE [LARGE SCALE GENOMIC DNA]</scope>
    <source>
        <strain evidence="16 17">R19</strain>
    </source>
</reference>
<keyword evidence="4" id="KW-0410">Iron transport</keyword>
<organism evidence="16 17">
    <name type="scientific">Agrilutibacter solisilvae</name>
    <dbReference type="NCBI Taxonomy" id="2763317"/>
    <lineage>
        <taxon>Bacteria</taxon>
        <taxon>Pseudomonadati</taxon>
        <taxon>Pseudomonadota</taxon>
        <taxon>Gammaproteobacteria</taxon>
        <taxon>Lysobacterales</taxon>
        <taxon>Lysobacteraceae</taxon>
        <taxon>Agrilutibacter</taxon>
    </lineage>
</organism>
<evidence type="ECO:0000256" key="3">
    <source>
        <dbReference type="ARBA" id="ARBA00022452"/>
    </source>
</evidence>
<dbReference type="InterPro" id="IPR039426">
    <property type="entry name" value="TonB-dep_rcpt-like"/>
</dbReference>
<evidence type="ECO:0000256" key="1">
    <source>
        <dbReference type="ARBA" id="ARBA00004571"/>
    </source>
</evidence>
<evidence type="ECO:0000256" key="4">
    <source>
        <dbReference type="ARBA" id="ARBA00022496"/>
    </source>
</evidence>
<dbReference type="Pfam" id="PF07715">
    <property type="entry name" value="Plug"/>
    <property type="match status" value="1"/>
</dbReference>
<dbReference type="GO" id="GO:0006826">
    <property type="term" value="P:iron ion transport"/>
    <property type="evidence" value="ECO:0007669"/>
    <property type="project" value="UniProtKB-KW"/>
</dbReference>
<keyword evidence="13" id="KW-0732">Signal</keyword>
<evidence type="ECO:0000256" key="12">
    <source>
        <dbReference type="RuleBase" id="RU003357"/>
    </source>
</evidence>
<keyword evidence="2 11" id="KW-0813">Transport</keyword>
<name>A0A975ARQ7_9GAMM</name>
<comment type="similarity">
    <text evidence="11 12">Belongs to the TonB-dependent receptor family.</text>
</comment>
<dbReference type="AlphaFoldDB" id="A0A975ARQ7"/>
<evidence type="ECO:0000256" key="11">
    <source>
        <dbReference type="PROSITE-ProRule" id="PRU01360"/>
    </source>
</evidence>
<feature type="domain" description="TonB-dependent receptor-like beta-barrel" evidence="14">
    <location>
        <begin position="322"/>
        <end position="750"/>
    </location>
</feature>
<dbReference type="InterPro" id="IPR036942">
    <property type="entry name" value="Beta-barrel_TonB_sf"/>
</dbReference>
<keyword evidence="3 11" id="KW-1134">Transmembrane beta strand</keyword>
<dbReference type="RefSeq" id="WP_200611965.1">
    <property type="nucleotide sequence ID" value="NZ_CP071518.1"/>
</dbReference>
<dbReference type="KEGG" id="lsf:I8J32_010780"/>
<evidence type="ECO:0000256" key="13">
    <source>
        <dbReference type="SAM" id="SignalP"/>
    </source>
</evidence>
<dbReference type="Gene3D" id="2.40.170.20">
    <property type="entry name" value="TonB-dependent receptor, beta-barrel domain"/>
    <property type="match status" value="1"/>
</dbReference>
<evidence type="ECO:0000256" key="2">
    <source>
        <dbReference type="ARBA" id="ARBA00022448"/>
    </source>
</evidence>
<evidence type="ECO:0000256" key="5">
    <source>
        <dbReference type="ARBA" id="ARBA00022692"/>
    </source>
</evidence>
<accession>A0A975ARQ7</accession>
<evidence type="ECO:0000313" key="17">
    <source>
        <dbReference type="Proteomes" id="UP000639274"/>
    </source>
</evidence>
<keyword evidence="6" id="KW-0408">Iron</keyword>
<keyword evidence="7" id="KW-0406">Ion transport</keyword>
<evidence type="ECO:0000256" key="6">
    <source>
        <dbReference type="ARBA" id="ARBA00023004"/>
    </source>
</evidence>
<feature type="chain" id="PRO_5037953152" evidence="13">
    <location>
        <begin position="37"/>
        <end position="792"/>
    </location>
</feature>
<keyword evidence="5 11" id="KW-0812">Transmembrane</keyword>
<evidence type="ECO:0000313" key="16">
    <source>
        <dbReference type="EMBL" id="QSX77274.1"/>
    </source>
</evidence>
<dbReference type="InterPro" id="IPR000531">
    <property type="entry name" value="Beta-barrel_TonB"/>
</dbReference>
<protein>
    <submittedName>
        <fullName evidence="16">TonB-dependent receptor</fullName>
    </submittedName>
</protein>
<proteinExistence type="inferred from homology"/>
<dbReference type="PANTHER" id="PTHR32552:SF81">
    <property type="entry name" value="TONB-DEPENDENT OUTER MEMBRANE RECEPTOR"/>
    <property type="match status" value="1"/>
</dbReference>
<sequence length="792" mass="85635">MHKQHTPQTSSAMRRRSLTTAIAFSLALGMAGPVLAQESSADAPADGAASGRTQATDLDAVTVTANKREENIREVATAITKIGEQQLENFNATQMTDYASYVPGLQVQSSGTPGQSQVSMRGIAPLSAGSTVGTYIDETPVGSSSLYQAATLFALDLLPYDVEAIEVLRGPQGTLYGAGAMGGLIKYTMRRPDLADTEFRVGAGVSSTEGADDLGFNYRLGMNVPLSETFALRASYSRNDLAGYVDNLDPDPIDVGREDINEGSQSSARVALLWQGESTRVQLSAMRQDVDSDNNAIIALDPVSHDPIDGLSNFVHLNEPFEKTLDYYALTVDWDAGFADFVSATSYSDTHTFLRSDQTLTYATLSPALGGPVASASLENTLDLQQFTQEFRLQSKAGQPFEWLLGTFYSKEDGKNHQFVPMTAMDGGPLQLPPPFDFFDGVLGNIYMPSTYEETALFANGAYKFNERFKLGAGVRFSRNDQEFTQNVTQGFFLVSPGVTSNSSSEDVFTWSITPQFQLTPDTLVYGKVATGYQPGGPNSVTPGLPPAVDSSTLTSYELGLKTAFADNRVLLDLVAYQIDWEDIQVASLVNGVSGLVNGGQATSRGIELATTFRPVDGLTLGFNAAYNDASLDENFPTIVVTAPGVRQELNTGLKGDRMPYVPDLTWSLTADYYLPLSGSWGASFGGGVRWVDDRTNATTQREALFLDGPPAMSFEVITPPLEIDSYYALDLYAALSNDNWTLRAYMKNVTDERAYSTMNDVADQVGAAGTHHTAATPIQPRMFGLEVDYRF</sequence>
<dbReference type="PANTHER" id="PTHR32552">
    <property type="entry name" value="FERRICHROME IRON RECEPTOR-RELATED"/>
    <property type="match status" value="1"/>
</dbReference>
<evidence type="ECO:0000259" key="14">
    <source>
        <dbReference type="Pfam" id="PF00593"/>
    </source>
</evidence>
<keyword evidence="9 11" id="KW-0472">Membrane</keyword>
<dbReference type="Proteomes" id="UP000639274">
    <property type="component" value="Chromosome"/>
</dbReference>
<gene>
    <name evidence="16" type="ORF">I8J32_010780</name>
</gene>
<feature type="signal peptide" evidence="13">
    <location>
        <begin position="1"/>
        <end position="36"/>
    </location>
</feature>
<keyword evidence="10 11" id="KW-0998">Cell outer membrane</keyword>
<keyword evidence="17" id="KW-1185">Reference proteome</keyword>